<organism evidence="2 3">
    <name type="scientific">Alteromonas oceani</name>
    <dbReference type="NCBI Taxonomy" id="2071609"/>
    <lineage>
        <taxon>Bacteria</taxon>
        <taxon>Pseudomonadati</taxon>
        <taxon>Pseudomonadota</taxon>
        <taxon>Gammaproteobacteria</taxon>
        <taxon>Alteromonadales</taxon>
        <taxon>Alteromonadaceae</taxon>
        <taxon>Alteromonas/Salinimonas group</taxon>
        <taxon>Alteromonas</taxon>
    </lineage>
</organism>
<dbReference type="RefSeq" id="WP_164464739.1">
    <property type="nucleotide sequence ID" value="NZ_JBHRSX010000099.1"/>
</dbReference>
<dbReference type="Proteomes" id="UP001595477">
    <property type="component" value="Unassembled WGS sequence"/>
</dbReference>
<evidence type="ECO:0000313" key="3">
    <source>
        <dbReference type="Proteomes" id="UP001595477"/>
    </source>
</evidence>
<keyword evidence="1" id="KW-0812">Transmembrane</keyword>
<keyword evidence="3" id="KW-1185">Reference proteome</keyword>
<sequence length="846" mass="96790">MKILVLLGLFALYVCLELALNVLLIDMYANSFELVLGDYKLSAERLELFGRTLSGFGLALSCVAFFPFHTIPALTSAKLIKEGEAPQPHHLNPLAKWCVRPLSLLLLWLIFVPGLRLAVDIKVDQTTNEQKLSAVRAVVYKEAYLAQAVSIENFPEFDEIVSDPKRRDLMVALIPSLAFFSNGFDQLIANNLSDVANNFMLNRQEDDFIQNAIPLTREFDATYETEWQRYQTATAAYEVAYQKENDHYAREQERVAVLKEGNDFVNRVWQRYAEELNKASSYREEYAANETIRGQFRSVRDKAMKSSCRSACEKSYREAFAQYLNELKFEDGEGFGIYLTEEDVILNKIFKSKTTLEMMFSRGRKNYLARSYGIPEEMLYEEYLTSGIAQDHLRQYLVDTKELALPDNWQVDDMQALIDAIASKYEGLAAREWQRYLESSELDFAEPGLTRLQFATHPKITQLAQQKLGRYYLASFTPGISESRYKTLWLDSQDNLSFIRMITSTAATTAFSSGGSMFELGRDAVKLAVIPPLSIFASLVAVIMLFIKISRYLAFKKPGYMLLVLVAAIGGLGIPTYNALMQDNAYHEMTTRFARQVSQENQHDQAFTTLFGYFLDIESGLYERYQNLKLVRQVRNQIFIAPPEQNSEDVTHTPGPLRHLDNRLYPLLAWVASLQLDQDVVKPFDANITVLKQDLNVGAYLGLYLNKNTVTGVEMPNFMNDTDLGLLAEQKYFYQPEWHKMAYEFVNNADDHEYWLSLAQGELGKESLIDNLERRMSVYLNQKPHLVELLNQLKGQGVSNLILVKLNEQSHYRCFVLPAIDANMIYQSVRSSFTDFQELADCKVSI</sequence>
<keyword evidence="1" id="KW-1133">Transmembrane helix</keyword>
<evidence type="ECO:0000256" key="1">
    <source>
        <dbReference type="SAM" id="Phobius"/>
    </source>
</evidence>
<accession>A0ABV7K1T0</accession>
<protein>
    <submittedName>
        <fullName evidence="2">Uncharacterized protein</fullName>
    </submittedName>
</protein>
<gene>
    <name evidence="2" type="ORF">ACFOEW_19370</name>
</gene>
<proteinExistence type="predicted"/>
<feature type="transmembrane region" description="Helical" evidence="1">
    <location>
        <begin position="559"/>
        <end position="580"/>
    </location>
</feature>
<evidence type="ECO:0000313" key="2">
    <source>
        <dbReference type="EMBL" id="MFC3203971.1"/>
    </source>
</evidence>
<feature type="transmembrane region" description="Helical" evidence="1">
    <location>
        <begin position="48"/>
        <end position="68"/>
    </location>
</feature>
<reference evidence="3" key="1">
    <citation type="journal article" date="2019" name="Int. J. Syst. Evol. Microbiol.">
        <title>The Global Catalogue of Microorganisms (GCM) 10K type strain sequencing project: providing services to taxonomists for standard genome sequencing and annotation.</title>
        <authorList>
            <consortium name="The Broad Institute Genomics Platform"/>
            <consortium name="The Broad Institute Genome Sequencing Center for Infectious Disease"/>
            <person name="Wu L."/>
            <person name="Ma J."/>
        </authorList>
    </citation>
    <scope>NUCLEOTIDE SEQUENCE [LARGE SCALE GENOMIC DNA]</scope>
    <source>
        <strain evidence="3">KCTC 52449</strain>
    </source>
</reference>
<name>A0ABV7K1T0_9ALTE</name>
<comment type="caution">
    <text evidence="2">The sequence shown here is derived from an EMBL/GenBank/DDBJ whole genome shotgun (WGS) entry which is preliminary data.</text>
</comment>
<keyword evidence="1" id="KW-0472">Membrane</keyword>
<feature type="transmembrane region" description="Helical" evidence="1">
    <location>
        <begin position="527"/>
        <end position="547"/>
    </location>
</feature>
<dbReference type="EMBL" id="JBHRSX010000099">
    <property type="protein sequence ID" value="MFC3203971.1"/>
    <property type="molecule type" value="Genomic_DNA"/>
</dbReference>